<dbReference type="EMBL" id="GBBM01005774">
    <property type="protein sequence ID" value="JAC29644.1"/>
    <property type="molecule type" value="mRNA"/>
</dbReference>
<feature type="domain" description="TRAF1-6 MATH" evidence="1">
    <location>
        <begin position="55"/>
        <end position="159"/>
    </location>
</feature>
<proteinExistence type="evidence at transcript level"/>
<organism evidence="2">
    <name type="scientific">Amblyomma triste</name>
    <name type="common">Neotropical tick</name>
    <dbReference type="NCBI Taxonomy" id="251400"/>
    <lineage>
        <taxon>Eukaryota</taxon>
        <taxon>Metazoa</taxon>
        <taxon>Ecdysozoa</taxon>
        <taxon>Arthropoda</taxon>
        <taxon>Chelicerata</taxon>
        <taxon>Arachnida</taxon>
        <taxon>Acari</taxon>
        <taxon>Parasitiformes</taxon>
        <taxon>Ixodida</taxon>
        <taxon>Ixodoidea</taxon>
        <taxon>Ixodidae</taxon>
        <taxon>Amblyomminae</taxon>
        <taxon>Amblyomma</taxon>
    </lineage>
</organism>
<sequence length="164" mass="18407">DLTQIPAVEVRELLALPQLHLTKCIFKVAGVKALQDKALKEGRAAFCSKAMYLRGYCISPGIVLGKSEGSLKLFASLKIYEGNMDDYVKWPFDHKIRLSVLHPKDGSMRALEFATTSSLKFYQRPTSRCNPGAVFVKSSLHFSDLVHDGHVENDMLQIKWKLVP</sequence>
<dbReference type="Gene3D" id="2.60.210.10">
    <property type="entry name" value="Apoptosis, Tumor Necrosis Factor Receptor Associated Protein 2, Chain A"/>
    <property type="match status" value="1"/>
</dbReference>
<dbReference type="Pfam" id="PF21355">
    <property type="entry name" value="TRAF-mep_MATH"/>
    <property type="match status" value="1"/>
</dbReference>
<dbReference type="AlphaFoldDB" id="A0A023G728"/>
<evidence type="ECO:0000259" key="1">
    <source>
        <dbReference type="Pfam" id="PF21355"/>
    </source>
</evidence>
<reference evidence="2" key="1">
    <citation type="submission" date="2014-03" db="EMBL/GenBank/DDBJ databases">
        <title>The sialotranscriptome of Amblyomma triste, Amblyomma parvum and Amblyomma cajennense ticks, uncovered by 454-based RNA-seq.</title>
        <authorList>
            <person name="Garcia G.R."/>
            <person name="Gardinassi L.G."/>
            <person name="Ribeiro J.M."/>
            <person name="Anatriello E."/>
            <person name="Ferreira B.R."/>
            <person name="Moreira H.N."/>
            <person name="Mafra C."/>
            <person name="Olegario M.M."/>
            <person name="Szabo P.J."/>
            <person name="Miranda-Santos I.K."/>
            <person name="Maruyama S.R."/>
        </authorList>
    </citation>
    <scope>NUCLEOTIDE SEQUENCE</scope>
    <source>
        <strain evidence="2">Mato Grasso do Sul</strain>
        <tissue evidence="2">Salivary glands</tissue>
    </source>
</reference>
<dbReference type="InterPro" id="IPR008974">
    <property type="entry name" value="TRAF-like"/>
</dbReference>
<evidence type="ECO:0000313" key="2">
    <source>
        <dbReference type="EMBL" id="JAC29644.1"/>
    </source>
</evidence>
<dbReference type="SUPFAM" id="SSF49599">
    <property type="entry name" value="TRAF domain-like"/>
    <property type="match status" value="1"/>
</dbReference>
<name>A0A023G728_AMBTT</name>
<dbReference type="InterPro" id="IPR049342">
    <property type="entry name" value="TRAF1-6_MATH_dom"/>
</dbReference>
<accession>A0A023G728</accession>
<keyword evidence="2" id="KW-0675">Receptor</keyword>
<feature type="non-terminal residue" evidence="2">
    <location>
        <position position="1"/>
    </location>
</feature>
<protein>
    <submittedName>
        <fullName evidence="2">Putative tumor necrosis factor receptor</fullName>
    </submittedName>
</protein>